<evidence type="ECO:0000256" key="2">
    <source>
        <dbReference type="ARBA" id="ARBA00013346"/>
    </source>
</evidence>
<name>A0A4Z0BCU2_9BURK</name>
<evidence type="ECO:0000256" key="1">
    <source>
        <dbReference type="ARBA" id="ARBA00005369"/>
    </source>
</evidence>
<comment type="similarity">
    <text evidence="1">Belongs to the methyltransferase superfamily. L-isoaspartyl/D-aspartyl protein methyltransferase family.</text>
</comment>
<dbReference type="EMBL" id="SMLL01000009">
    <property type="protein sequence ID" value="TFY96560.1"/>
    <property type="molecule type" value="Genomic_DNA"/>
</dbReference>
<comment type="caution">
    <text evidence="4">The sequence shown here is derived from an EMBL/GenBank/DDBJ whole genome shotgun (WGS) entry which is preliminary data.</text>
</comment>
<dbReference type="GO" id="GO:0005737">
    <property type="term" value="C:cytoplasm"/>
    <property type="evidence" value="ECO:0007669"/>
    <property type="project" value="TreeGrafter"/>
</dbReference>
<keyword evidence="4" id="KW-0489">Methyltransferase</keyword>
<evidence type="ECO:0000313" key="5">
    <source>
        <dbReference type="Proteomes" id="UP000297564"/>
    </source>
</evidence>
<keyword evidence="5" id="KW-1185">Reference proteome</keyword>
<dbReference type="InterPro" id="IPR000682">
    <property type="entry name" value="PCMT"/>
</dbReference>
<dbReference type="Proteomes" id="UP000297564">
    <property type="component" value="Unassembled WGS sequence"/>
</dbReference>
<dbReference type="InterPro" id="IPR029063">
    <property type="entry name" value="SAM-dependent_MTases_sf"/>
</dbReference>
<dbReference type="PANTHER" id="PTHR11579:SF18">
    <property type="entry name" value="PROTEIN-L-ISOASPARTATE O-METHYLTRANSFERASE"/>
    <property type="match status" value="1"/>
</dbReference>
<gene>
    <name evidence="4" type="ORF">EZ242_21300</name>
</gene>
<keyword evidence="4" id="KW-0808">Transferase</keyword>
<dbReference type="CDD" id="cd02440">
    <property type="entry name" value="AdoMet_MTases"/>
    <property type="match status" value="1"/>
</dbReference>
<protein>
    <recommendedName>
        <fullName evidence="2">Protein-L-isoaspartate O-methyltransferase</fullName>
    </recommendedName>
    <alternativeName>
        <fullName evidence="3">Protein L-isoaspartyl methyltransferase</fullName>
    </alternativeName>
</protein>
<dbReference type="Gene3D" id="3.40.50.150">
    <property type="entry name" value="Vaccinia Virus protein VP39"/>
    <property type="match status" value="1"/>
</dbReference>
<dbReference type="Pfam" id="PF01135">
    <property type="entry name" value="PCMT"/>
    <property type="match status" value="1"/>
</dbReference>
<proteinExistence type="inferred from homology"/>
<dbReference type="OrthoDB" id="9810066at2"/>
<dbReference type="GO" id="GO:0004719">
    <property type="term" value="F:protein-L-isoaspartate (D-aspartate) O-methyltransferase activity"/>
    <property type="evidence" value="ECO:0007669"/>
    <property type="project" value="InterPro"/>
</dbReference>
<dbReference type="PROSITE" id="PS01279">
    <property type="entry name" value="PCMT"/>
    <property type="match status" value="1"/>
</dbReference>
<organism evidence="4 5">
    <name type="scientific">Ramlibacter rhizophilus</name>
    <dbReference type="NCBI Taxonomy" id="1781167"/>
    <lineage>
        <taxon>Bacteria</taxon>
        <taxon>Pseudomonadati</taxon>
        <taxon>Pseudomonadota</taxon>
        <taxon>Betaproteobacteria</taxon>
        <taxon>Burkholderiales</taxon>
        <taxon>Comamonadaceae</taxon>
        <taxon>Ramlibacter</taxon>
    </lineage>
</organism>
<reference evidence="4 5" key="1">
    <citation type="submission" date="2019-03" db="EMBL/GenBank/DDBJ databases">
        <title>Ramlibacter rhizophilus CCTCC AB2015357, whole genome shotgun sequence.</title>
        <authorList>
            <person name="Zhang X."/>
            <person name="Feng G."/>
            <person name="Zhu H."/>
        </authorList>
    </citation>
    <scope>NUCLEOTIDE SEQUENCE [LARGE SCALE GENOMIC DNA]</scope>
    <source>
        <strain evidence="4 5">CCTCC AB2015357</strain>
    </source>
</reference>
<dbReference type="AlphaFoldDB" id="A0A4Z0BCU2"/>
<dbReference type="RefSeq" id="WP_135287203.1">
    <property type="nucleotide sequence ID" value="NZ_SMLL01000009.1"/>
</dbReference>
<sequence>MTTSLPSPSDTQARELARYNMIEQQIRPWDVLDPRVLELLSQVRREDFVPEAHHALAFVDMEVPLLGGTEEALASGRCMLAPRVEARMLQDVDPRPYEKVLEVGAGSGHMAALLGKLSLKVTTLEIEPALAAMARDNLVRAGIGNAEVREADGSRGLPGEGPFDVIVLSGSVAEVPHALMEQLSQGGRLMAIVGEAPMMRATLITRTGPSSFSTTQRWDTVAPRLRNFPEHSRFRF</sequence>
<dbReference type="SUPFAM" id="SSF53335">
    <property type="entry name" value="S-adenosyl-L-methionine-dependent methyltransferases"/>
    <property type="match status" value="1"/>
</dbReference>
<dbReference type="GO" id="GO:0032259">
    <property type="term" value="P:methylation"/>
    <property type="evidence" value="ECO:0007669"/>
    <property type="project" value="UniProtKB-KW"/>
</dbReference>
<dbReference type="PANTHER" id="PTHR11579">
    <property type="entry name" value="PROTEIN-L-ISOASPARTATE O-METHYLTRANSFERASE"/>
    <property type="match status" value="1"/>
</dbReference>
<evidence type="ECO:0000256" key="3">
    <source>
        <dbReference type="ARBA" id="ARBA00030757"/>
    </source>
</evidence>
<evidence type="ECO:0000313" key="4">
    <source>
        <dbReference type="EMBL" id="TFY96560.1"/>
    </source>
</evidence>
<accession>A0A4Z0BCU2</accession>